<feature type="compositionally biased region" description="Low complexity" evidence="1">
    <location>
        <begin position="102"/>
        <end position="115"/>
    </location>
</feature>
<dbReference type="Proteomes" id="UP000240542">
    <property type="component" value="Unassembled WGS sequence"/>
</dbReference>
<evidence type="ECO:0000256" key="1">
    <source>
        <dbReference type="SAM" id="MobiDB-lite"/>
    </source>
</evidence>
<proteinExistence type="predicted"/>
<keyword evidence="3" id="KW-1185">Reference proteome</keyword>
<feature type="compositionally biased region" description="Basic and acidic residues" evidence="1">
    <location>
        <begin position="31"/>
        <end position="41"/>
    </location>
</feature>
<reference evidence="2 3" key="1">
    <citation type="submission" date="2018-03" db="EMBL/GenBank/DDBJ databases">
        <title>Genomic Encyclopedia of Archaeal and Bacterial Type Strains, Phase II (KMG-II): from individual species to whole genera.</title>
        <authorList>
            <person name="Goeker M."/>
        </authorList>
    </citation>
    <scope>NUCLEOTIDE SEQUENCE [LARGE SCALE GENOMIC DNA]</scope>
    <source>
        <strain evidence="2 3">DSM 45312</strain>
    </source>
</reference>
<evidence type="ECO:0000313" key="3">
    <source>
        <dbReference type="Proteomes" id="UP000240542"/>
    </source>
</evidence>
<feature type="compositionally biased region" description="Basic residues" evidence="1">
    <location>
        <begin position="70"/>
        <end position="86"/>
    </location>
</feature>
<feature type="compositionally biased region" description="Low complexity" evidence="1">
    <location>
        <begin position="44"/>
        <end position="60"/>
    </location>
</feature>
<accession>A0A2P8DFN1</accession>
<organism evidence="2 3">
    <name type="scientific">Murinocardiopsis flavida</name>
    <dbReference type="NCBI Taxonomy" id="645275"/>
    <lineage>
        <taxon>Bacteria</taxon>
        <taxon>Bacillati</taxon>
        <taxon>Actinomycetota</taxon>
        <taxon>Actinomycetes</taxon>
        <taxon>Streptosporangiales</taxon>
        <taxon>Nocardiopsidaceae</taxon>
        <taxon>Murinocardiopsis</taxon>
    </lineage>
</organism>
<sequence length="247" mass="27170">MSQGESPQRGRPGARVRGEAVRGRGCPKARVRGEGVRDPRGQEPGCRGACAAATADTHPALWPPGSAPHGTHRNHAQAPSPRRHRSTAAARSVRGGAWRRTPGLLRPSRAPAARQSRSGAVGACAGFPAALPTSAGGTDALGTYPRYEAEVTTHPLRSGHRAANNPRACWVNGIGAARSRPRRPSCRISARRGRSRRQIHRRNHRSRRRNHRRNHRNPHRNHRRNHRNPRPNRRRPSGIRRGVRAFG</sequence>
<gene>
    <name evidence="2" type="ORF">CLV63_113160</name>
</gene>
<evidence type="ECO:0000313" key="2">
    <source>
        <dbReference type="EMBL" id="PSK95997.1"/>
    </source>
</evidence>
<comment type="caution">
    <text evidence="2">The sequence shown here is derived from an EMBL/GenBank/DDBJ whole genome shotgun (WGS) entry which is preliminary data.</text>
</comment>
<dbReference type="AlphaFoldDB" id="A0A2P8DFN1"/>
<dbReference type="EMBL" id="PYGA01000013">
    <property type="protein sequence ID" value="PSK95997.1"/>
    <property type="molecule type" value="Genomic_DNA"/>
</dbReference>
<feature type="region of interest" description="Disordered" evidence="1">
    <location>
        <begin position="1"/>
        <end position="115"/>
    </location>
</feature>
<feature type="compositionally biased region" description="Basic residues" evidence="1">
    <location>
        <begin position="179"/>
        <end position="247"/>
    </location>
</feature>
<name>A0A2P8DFN1_9ACTN</name>
<protein>
    <submittedName>
        <fullName evidence="2">Uncharacterized protein</fullName>
    </submittedName>
</protein>
<feature type="region of interest" description="Disordered" evidence="1">
    <location>
        <begin position="175"/>
        <end position="247"/>
    </location>
</feature>